<accession>A0ABQ6NIT4</accession>
<dbReference type="Pfam" id="PF00440">
    <property type="entry name" value="TetR_N"/>
    <property type="match status" value="1"/>
</dbReference>
<dbReference type="PROSITE" id="PS50977">
    <property type="entry name" value="HTH_TETR_2"/>
    <property type="match status" value="1"/>
</dbReference>
<evidence type="ECO:0000256" key="1">
    <source>
        <dbReference type="ARBA" id="ARBA00023125"/>
    </source>
</evidence>
<gene>
    <name evidence="4" type="ORF">PghCCS26_21390</name>
</gene>
<dbReference type="SUPFAM" id="SSF46689">
    <property type="entry name" value="Homeodomain-like"/>
    <property type="match status" value="1"/>
</dbReference>
<dbReference type="RefSeq" id="WP_317979860.1">
    <property type="nucleotide sequence ID" value="NZ_BTCL01000006.1"/>
</dbReference>
<dbReference type="InterPro" id="IPR009057">
    <property type="entry name" value="Homeodomain-like_sf"/>
</dbReference>
<dbReference type="EMBL" id="BTCL01000006">
    <property type="protein sequence ID" value="GMK45011.1"/>
    <property type="molecule type" value="Genomic_DNA"/>
</dbReference>
<comment type="caution">
    <text evidence="4">The sequence shown here is derived from an EMBL/GenBank/DDBJ whole genome shotgun (WGS) entry which is preliminary data.</text>
</comment>
<dbReference type="PANTHER" id="PTHR43479:SF23">
    <property type="entry name" value="HTH TETR-TYPE DOMAIN-CONTAINING PROTEIN"/>
    <property type="match status" value="1"/>
</dbReference>
<keyword evidence="5" id="KW-1185">Reference proteome</keyword>
<dbReference type="InterPro" id="IPR001647">
    <property type="entry name" value="HTH_TetR"/>
</dbReference>
<evidence type="ECO:0000313" key="4">
    <source>
        <dbReference type="EMBL" id="GMK45011.1"/>
    </source>
</evidence>
<feature type="DNA-binding region" description="H-T-H motif" evidence="2">
    <location>
        <begin position="38"/>
        <end position="57"/>
    </location>
</feature>
<evidence type="ECO:0000313" key="5">
    <source>
        <dbReference type="Proteomes" id="UP001285921"/>
    </source>
</evidence>
<dbReference type="InterPro" id="IPR039532">
    <property type="entry name" value="TetR_C_Firmicutes"/>
</dbReference>
<dbReference type="Proteomes" id="UP001285921">
    <property type="component" value="Unassembled WGS sequence"/>
</dbReference>
<evidence type="ECO:0000256" key="2">
    <source>
        <dbReference type="PROSITE-ProRule" id="PRU00335"/>
    </source>
</evidence>
<sequence>MSVQQNQLITDRRIARTKQFISEAFLALLLEKDIEGIVIKDITERANVNRSTFYAYYSDKFDLLDHMVKDKLTQLTALIDADRNESYIPDFNAPDPFFVLLFSHVEENEAFYRVLLTRINPATAGADYAAFLLGVIRDTFYARITALSMDQKQAVPLDLLLDYISFSTFHMARKWLEQRMVYSSRHMALQLTRMSILGTYDAMGMLRA</sequence>
<dbReference type="PANTHER" id="PTHR43479">
    <property type="entry name" value="ACREF/ENVCD OPERON REPRESSOR-RELATED"/>
    <property type="match status" value="1"/>
</dbReference>
<reference evidence="4 5" key="1">
    <citation type="submission" date="2023-05" db="EMBL/GenBank/DDBJ databases">
        <title>Draft genome of Paenibacillus sp. CCS26.</title>
        <authorList>
            <person name="Akita H."/>
            <person name="Shinto Y."/>
            <person name="Kimura Z."/>
        </authorList>
    </citation>
    <scope>NUCLEOTIDE SEQUENCE [LARGE SCALE GENOMIC DNA]</scope>
    <source>
        <strain evidence="4 5">CCS26</strain>
    </source>
</reference>
<evidence type="ECO:0000259" key="3">
    <source>
        <dbReference type="PROSITE" id="PS50977"/>
    </source>
</evidence>
<organism evidence="4 5">
    <name type="scientific">Paenibacillus glycanilyticus</name>
    <dbReference type="NCBI Taxonomy" id="126569"/>
    <lineage>
        <taxon>Bacteria</taxon>
        <taxon>Bacillati</taxon>
        <taxon>Bacillota</taxon>
        <taxon>Bacilli</taxon>
        <taxon>Bacillales</taxon>
        <taxon>Paenibacillaceae</taxon>
        <taxon>Paenibacillus</taxon>
    </lineage>
</organism>
<proteinExistence type="predicted"/>
<protein>
    <submittedName>
        <fullName evidence="4">TetR family transcriptional regulator</fullName>
    </submittedName>
</protein>
<feature type="domain" description="HTH tetR-type" evidence="3">
    <location>
        <begin position="15"/>
        <end position="75"/>
    </location>
</feature>
<keyword evidence="1 2" id="KW-0238">DNA-binding</keyword>
<dbReference type="InterPro" id="IPR050624">
    <property type="entry name" value="HTH-type_Tx_Regulator"/>
</dbReference>
<dbReference type="Pfam" id="PF14278">
    <property type="entry name" value="TetR_C_8"/>
    <property type="match status" value="1"/>
</dbReference>
<name>A0ABQ6NIT4_9BACL</name>
<dbReference type="Gene3D" id="1.10.357.10">
    <property type="entry name" value="Tetracycline Repressor, domain 2"/>
    <property type="match status" value="1"/>
</dbReference>